<gene>
    <name evidence="1" type="ORF">HJG63_009218</name>
</gene>
<protein>
    <submittedName>
        <fullName evidence="1">Uncharacterized protein</fullName>
    </submittedName>
</protein>
<organism evidence="1 2">
    <name type="scientific">Rousettus aegyptiacus</name>
    <name type="common">Egyptian fruit bat</name>
    <name type="synonym">Pteropus aegyptiacus</name>
    <dbReference type="NCBI Taxonomy" id="9407"/>
    <lineage>
        <taxon>Eukaryota</taxon>
        <taxon>Metazoa</taxon>
        <taxon>Chordata</taxon>
        <taxon>Craniata</taxon>
        <taxon>Vertebrata</taxon>
        <taxon>Euteleostomi</taxon>
        <taxon>Mammalia</taxon>
        <taxon>Eutheria</taxon>
        <taxon>Laurasiatheria</taxon>
        <taxon>Chiroptera</taxon>
        <taxon>Yinpterochiroptera</taxon>
        <taxon>Pteropodoidea</taxon>
        <taxon>Pteropodidae</taxon>
        <taxon>Rousettinae</taxon>
        <taxon>Rousettus</taxon>
    </lineage>
</organism>
<sequence>MIHTHTQHTYTHCTCMHITHTVHACTHDTHTVHTCTDMIRIHCTHMQTHKPTRHTHCTHMHTTTPHTSHTRTYTTSWACTCVHTHTASLASLCHMQKSRVTLLNNLVTQGLQEIGEKDPGRPERTTCRPLQPAPQARLAALSLCQPQVFTDGHSHSGHSGSSSPDAILHGIWESQLLQPADASLAGAWSAAPPGGRCGNCSWGRGAIPRRRGGGCPGVTLYNRNSCAEPCCLATGADGDSRWGS</sequence>
<evidence type="ECO:0000313" key="2">
    <source>
        <dbReference type="Proteomes" id="UP000593571"/>
    </source>
</evidence>
<name>A0A7J8CIT6_ROUAE</name>
<dbReference type="EMBL" id="JACASE010000014">
    <property type="protein sequence ID" value="KAF6410781.1"/>
    <property type="molecule type" value="Genomic_DNA"/>
</dbReference>
<dbReference type="AlphaFoldDB" id="A0A7J8CIT6"/>
<reference evidence="1 2" key="1">
    <citation type="journal article" date="2020" name="Nature">
        <title>Six reference-quality genomes reveal evolution of bat adaptations.</title>
        <authorList>
            <person name="Jebb D."/>
            <person name="Huang Z."/>
            <person name="Pippel M."/>
            <person name="Hughes G.M."/>
            <person name="Lavrichenko K."/>
            <person name="Devanna P."/>
            <person name="Winkler S."/>
            <person name="Jermiin L.S."/>
            <person name="Skirmuntt E.C."/>
            <person name="Katzourakis A."/>
            <person name="Burkitt-Gray L."/>
            <person name="Ray D.A."/>
            <person name="Sullivan K.A.M."/>
            <person name="Roscito J.G."/>
            <person name="Kirilenko B.M."/>
            <person name="Davalos L.M."/>
            <person name="Corthals A.P."/>
            <person name="Power M.L."/>
            <person name="Jones G."/>
            <person name="Ransome R.D."/>
            <person name="Dechmann D.K.N."/>
            <person name="Locatelli A.G."/>
            <person name="Puechmaille S.J."/>
            <person name="Fedrigo O."/>
            <person name="Jarvis E.D."/>
            <person name="Hiller M."/>
            <person name="Vernes S.C."/>
            <person name="Myers E.W."/>
            <person name="Teeling E.C."/>
        </authorList>
    </citation>
    <scope>NUCLEOTIDE SEQUENCE [LARGE SCALE GENOMIC DNA]</scope>
    <source>
        <strain evidence="1">MRouAeg1</strain>
        <tissue evidence="1">Muscle</tissue>
    </source>
</reference>
<evidence type="ECO:0000313" key="1">
    <source>
        <dbReference type="EMBL" id="KAF6410781.1"/>
    </source>
</evidence>
<proteinExistence type="predicted"/>
<keyword evidence="2" id="KW-1185">Reference proteome</keyword>
<comment type="caution">
    <text evidence="1">The sequence shown here is derived from an EMBL/GenBank/DDBJ whole genome shotgun (WGS) entry which is preliminary data.</text>
</comment>
<accession>A0A7J8CIT6</accession>
<dbReference type="Proteomes" id="UP000593571">
    <property type="component" value="Unassembled WGS sequence"/>
</dbReference>